<comment type="caution">
    <text evidence="1">The sequence shown here is derived from an EMBL/GenBank/DDBJ whole genome shotgun (WGS) entry which is preliminary data.</text>
</comment>
<evidence type="ECO:0000313" key="1">
    <source>
        <dbReference type="EMBL" id="KAH3871380.1"/>
    </source>
</evidence>
<evidence type="ECO:0000313" key="2">
    <source>
        <dbReference type="Proteomes" id="UP000828390"/>
    </source>
</evidence>
<sequence length="55" mass="6225">MPTILEAIGPQRTKDLNVTCVYSTAGALRTSTYSRLTRKVQKREIGEMRPVWVDS</sequence>
<name>A0A9D4RM78_DREPO</name>
<dbReference type="EMBL" id="JAIWYP010000002">
    <property type="protein sequence ID" value="KAH3871380.1"/>
    <property type="molecule type" value="Genomic_DNA"/>
</dbReference>
<keyword evidence="2" id="KW-1185">Reference proteome</keyword>
<organism evidence="1 2">
    <name type="scientific">Dreissena polymorpha</name>
    <name type="common">Zebra mussel</name>
    <name type="synonym">Mytilus polymorpha</name>
    <dbReference type="NCBI Taxonomy" id="45954"/>
    <lineage>
        <taxon>Eukaryota</taxon>
        <taxon>Metazoa</taxon>
        <taxon>Spiralia</taxon>
        <taxon>Lophotrochozoa</taxon>
        <taxon>Mollusca</taxon>
        <taxon>Bivalvia</taxon>
        <taxon>Autobranchia</taxon>
        <taxon>Heteroconchia</taxon>
        <taxon>Euheterodonta</taxon>
        <taxon>Imparidentia</taxon>
        <taxon>Neoheterodontei</taxon>
        <taxon>Myida</taxon>
        <taxon>Dreissenoidea</taxon>
        <taxon>Dreissenidae</taxon>
        <taxon>Dreissena</taxon>
    </lineage>
</organism>
<protein>
    <submittedName>
        <fullName evidence="1">Uncharacterized protein</fullName>
    </submittedName>
</protein>
<proteinExistence type="predicted"/>
<reference evidence="1" key="1">
    <citation type="journal article" date="2019" name="bioRxiv">
        <title>The Genome of the Zebra Mussel, Dreissena polymorpha: A Resource for Invasive Species Research.</title>
        <authorList>
            <person name="McCartney M.A."/>
            <person name="Auch B."/>
            <person name="Kono T."/>
            <person name="Mallez S."/>
            <person name="Zhang Y."/>
            <person name="Obille A."/>
            <person name="Becker A."/>
            <person name="Abrahante J.E."/>
            <person name="Garbe J."/>
            <person name="Badalamenti J.P."/>
            <person name="Herman A."/>
            <person name="Mangelson H."/>
            <person name="Liachko I."/>
            <person name="Sullivan S."/>
            <person name="Sone E.D."/>
            <person name="Koren S."/>
            <person name="Silverstein K.A.T."/>
            <person name="Beckman K.B."/>
            <person name="Gohl D.M."/>
        </authorList>
    </citation>
    <scope>NUCLEOTIDE SEQUENCE</scope>
    <source>
        <strain evidence="1">Duluth1</strain>
        <tissue evidence="1">Whole animal</tissue>
    </source>
</reference>
<dbReference type="AlphaFoldDB" id="A0A9D4RM78"/>
<reference evidence="1" key="2">
    <citation type="submission" date="2020-11" db="EMBL/GenBank/DDBJ databases">
        <authorList>
            <person name="McCartney M.A."/>
            <person name="Auch B."/>
            <person name="Kono T."/>
            <person name="Mallez S."/>
            <person name="Becker A."/>
            <person name="Gohl D.M."/>
            <person name="Silverstein K.A.T."/>
            <person name="Koren S."/>
            <person name="Bechman K.B."/>
            <person name="Herman A."/>
            <person name="Abrahante J.E."/>
            <person name="Garbe J."/>
        </authorList>
    </citation>
    <scope>NUCLEOTIDE SEQUENCE</scope>
    <source>
        <strain evidence="1">Duluth1</strain>
        <tissue evidence="1">Whole animal</tissue>
    </source>
</reference>
<dbReference type="Proteomes" id="UP000828390">
    <property type="component" value="Unassembled WGS sequence"/>
</dbReference>
<gene>
    <name evidence="1" type="ORF">DPMN_034580</name>
</gene>
<accession>A0A9D4RM78</accession>